<reference evidence="1 2" key="1">
    <citation type="submission" date="2020-02" db="EMBL/GenBank/DDBJ databases">
        <authorList>
            <person name="Ma Q."/>
            <person name="Huang Y."/>
            <person name="Song X."/>
            <person name="Pei D."/>
        </authorList>
    </citation>
    <scope>NUCLEOTIDE SEQUENCE [LARGE SCALE GENOMIC DNA]</scope>
    <source>
        <strain evidence="1">Sxm20200214</strain>
        <tissue evidence="1">Leaf</tissue>
    </source>
</reference>
<evidence type="ECO:0000313" key="1">
    <source>
        <dbReference type="EMBL" id="KAG2253578.1"/>
    </source>
</evidence>
<sequence>MNPIRLIRTSTDCATVSVPFDLNQIFLSLYLLPLRIASKGIHLVDERSGLNSRKCDKDEDEDDDWDFLVQIQSIAIEEPRFLGSSSIQNDDESNKSQQAFIHCLVNLWKH</sequence>
<name>A0A8X7PMW3_BRACI</name>
<evidence type="ECO:0000313" key="2">
    <source>
        <dbReference type="Proteomes" id="UP000886595"/>
    </source>
</evidence>
<protein>
    <submittedName>
        <fullName evidence="1">Uncharacterized protein</fullName>
    </submittedName>
</protein>
<keyword evidence="2" id="KW-1185">Reference proteome</keyword>
<dbReference type="AlphaFoldDB" id="A0A8X7PMW3"/>
<proteinExistence type="predicted"/>
<accession>A0A8X7PMW3</accession>
<dbReference type="EMBL" id="JAAMPC010000016">
    <property type="protein sequence ID" value="KAG2253578.1"/>
    <property type="molecule type" value="Genomic_DNA"/>
</dbReference>
<organism evidence="1 2">
    <name type="scientific">Brassica carinata</name>
    <name type="common">Ethiopian mustard</name>
    <name type="synonym">Abyssinian cabbage</name>
    <dbReference type="NCBI Taxonomy" id="52824"/>
    <lineage>
        <taxon>Eukaryota</taxon>
        <taxon>Viridiplantae</taxon>
        <taxon>Streptophyta</taxon>
        <taxon>Embryophyta</taxon>
        <taxon>Tracheophyta</taxon>
        <taxon>Spermatophyta</taxon>
        <taxon>Magnoliopsida</taxon>
        <taxon>eudicotyledons</taxon>
        <taxon>Gunneridae</taxon>
        <taxon>Pentapetalae</taxon>
        <taxon>rosids</taxon>
        <taxon>malvids</taxon>
        <taxon>Brassicales</taxon>
        <taxon>Brassicaceae</taxon>
        <taxon>Brassiceae</taxon>
        <taxon>Brassica</taxon>
    </lineage>
</organism>
<gene>
    <name evidence="1" type="ORF">Bca52824_083714</name>
</gene>
<comment type="caution">
    <text evidence="1">The sequence shown here is derived from an EMBL/GenBank/DDBJ whole genome shotgun (WGS) entry which is preliminary data.</text>
</comment>
<dbReference type="Proteomes" id="UP000886595">
    <property type="component" value="Unassembled WGS sequence"/>
</dbReference>